<evidence type="ECO:0000256" key="1">
    <source>
        <dbReference type="SAM" id="MobiDB-lite"/>
    </source>
</evidence>
<feature type="region of interest" description="Disordered" evidence="1">
    <location>
        <begin position="60"/>
        <end position="153"/>
    </location>
</feature>
<gene>
    <name evidence="3" type="ORF">JDV02_006179</name>
</gene>
<feature type="domain" description="Myb-like DNA-binding" evidence="2">
    <location>
        <begin position="15"/>
        <end position="62"/>
    </location>
</feature>
<dbReference type="RefSeq" id="XP_047843532.1">
    <property type="nucleotide sequence ID" value="XM_047987547.1"/>
</dbReference>
<sequence length="153" mass="16874">MSTTPTSNKVDNRADEQVKFLVCCIKHANNGKPNFEAVAQEMSIVSKAAAQKRYERLLKAHAARTASKESEETDTVQTPQTTPVKRKNVRSTPVSAKKIKSEEVKKEEEPAPEPAPKATPKPKKEKDDDEVVKQETKDESDLSDAPSETEVGV</sequence>
<reference evidence="3" key="1">
    <citation type="submission" date="2021-11" db="EMBL/GenBank/DDBJ databases">
        <title>Purpureocillium_takamizusanense_genome.</title>
        <authorList>
            <person name="Nguyen N.-H."/>
        </authorList>
    </citation>
    <scope>NUCLEOTIDE SEQUENCE</scope>
    <source>
        <strain evidence="3">PT3</strain>
    </source>
</reference>
<keyword evidence="4" id="KW-1185">Reference proteome</keyword>
<evidence type="ECO:0000259" key="2">
    <source>
        <dbReference type="Pfam" id="PF22980"/>
    </source>
</evidence>
<dbReference type="EMBL" id="CP086358">
    <property type="protein sequence ID" value="UNI20051.1"/>
    <property type="molecule type" value="Genomic_DNA"/>
</dbReference>
<accession>A0A9Q8QJ04</accession>
<feature type="compositionally biased region" description="Basic and acidic residues" evidence="1">
    <location>
        <begin position="122"/>
        <end position="140"/>
    </location>
</feature>
<organism evidence="3 4">
    <name type="scientific">Purpureocillium takamizusanense</name>
    <dbReference type="NCBI Taxonomy" id="2060973"/>
    <lineage>
        <taxon>Eukaryota</taxon>
        <taxon>Fungi</taxon>
        <taxon>Dikarya</taxon>
        <taxon>Ascomycota</taxon>
        <taxon>Pezizomycotina</taxon>
        <taxon>Sordariomycetes</taxon>
        <taxon>Hypocreomycetidae</taxon>
        <taxon>Hypocreales</taxon>
        <taxon>Ophiocordycipitaceae</taxon>
        <taxon>Purpureocillium</taxon>
    </lineage>
</organism>
<dbReference type="Proteomes" id="UP000829364">
    <property type="component" value="Chromosome 5"/>
</dbReference>
<name>A0A9Q8QJ04_9HYPO</name>
<feature type="compositionally biased region" description="Basic and acidic residues" evidence="1">
    <location>
        <begin position="99"/>
        <end position="109"/>
    </location>
</feature>
<protein>
    <recommendedName>
        <fullName evidence="2">Myb-like DNA-binding domain-containing protein</fullName>
    </recommendedName>
</protein>
<dbReference type="OrthoDB" id="5353914at2759"/>
<evidence type="ECO:0000313" key="4">
    <source>
        <dbReference type="Proteomes" id="UP000829364"/>
    </source>
</evidence>
<proteinExistence type="predicted"/>
<dbReference type="KEGG" id="ptkz:JDV02_006179"/>
<dbReference type="AlphaFoldDB" id="A0A9Q8QJ04"/>
<dbReference type="GeneID" id="72068128"/>
<dbReference type="InterPro" id="IPR054505">
    <property type="entry name" value="Myb_DNA-bind_8"/>
</dbReference>
<dbReference type="Pfam" id="PF22980">
    <property type="entry name" value="Myb_DNA-bind_8"/>
    <property type="match status" value="1"/>
</dbReference>
<evidence type="ECO:0000313" key="3">
    <source>
        <dbReference type="EMBL" id="UNI20051.1"/>
    </source>
</evidence>